<organism evidence="3">
    <name type="scientific">Borrelia bissettiae</name>
    <name type="common">Borreliella bissettiae</name>
    <dbReference type="NCBI Taxonomy" id="64897"/>
    <lineage>
        <taxon>Bacteria</taxon>
        <taxon>Pseudomonadati</taxon>
        <taxon>Spirochaetota</taxon>
        <taxon>Spirochaetia</taxon>
        <taxon>Spirochaetales</taxon>
        <taxon>Borreliaceae</taxon>
        <taxon>Borreliella</taxon>
    </lineage>
</organism>
<reference evidence="3" key="2">
    <citation type="submission" date="2015-07" db="EMBL/GenBank/DDBJ databases">
        <authorList>
            <person name="Noorani M."/>
        </authorList>
    </citation>
    <scope>NUCLEOTIDE SEQUENCE</scope>
    <source>
        <strain evidence="3">CO275</strain>
    </source>
</reference>
<comment type="caution">
    <text evidence="3">The sequence shown here is derived from an EMBL/GenBank/DDBJ whole genome shotgun (WGS) entry which is preliminary data.</text>
</comment>
<dbReference type="Pfam" id="PF02608">
    <property type="entry name" value="Bmp"/>
    <property type="match status" value="1"/>
</dbReference>
<dbReference type="AlphaFoldDB" id="A0A1L8ZC50"/>
<protein>
    <submittedName>
        <fullName evidence="3">Membrane protein</fullName>
    </submittedName>
</protein>
<evidence type="ECO:0000313" key="3">
    <source>
        <dbReference type="EMBL" id="OJH15330.1"/>
    </source>
</evidence>
<dbReference type="EMBL" id="JNBW01000157">
    <property type="protein sequence ID" value="OJH15330.1"/>
    <property type="molecule type" value="Genomic_DNA"/>
</dbReference>
<dbReference type="InterPro" id="IPR003760">
    <property type="entry name" value="PnrA-like"/>
</dbReference>
<evidence type="ECO:0000259" key="2">
    <source>
        <dbReference type="Pfam" id="PF02608"/>
    </source>
</evidence>
<evidence type="ECO:0000256" key="1">
    <source>
        <dbReference type="ARBA" id="ARBA00022729"/>
    </source>
</evidence>
<accession>A0A1L8ZC50</accession>
<proteinExistence type="predicted"/>
<gene>
    <name evidence="3" type="ORF">ER70_03265</name>
</gene>
<name>A0A1L8ZC50_BORBI</name>
<sequence>MITSEYIKNNNVWEGGKVIQMGLRDGVVGLSNANEFEYIRVLERKIIDKEIIVPCNQEGYEIFIKQILKL</sequence>
<dbReference type="GO" id="GO:0005886">
    <property type="term" value="C:plasma membrane"/>
    <property type="evidence" value="ECO:0007669"/>
    <property type="project" value="InterPro"/>
</dbReference>
<feature type="domain" description="ABC transporter substrate-binding protein PnrA-like" evidence="2">
    <location>
        <begin position="2"/>
        <end position="57"/>
    </location>
</feature>
<keyword evidence="1" id="KW-0732">Signal</keyword>
<reference evidence="3" key="1">
    <citation type="journal article" date="2015" name="Microbiology">
        <title>Similarities in murine infection and immune response to Borrelia bissettii and Borrelia burgdorferi sensu stricto.</title>
        <authorList>
            <person name="Leydet B.F.Jr."/>
            <person name="Liang F.T."/>
        </authorList>
    </citation>
    <scope>NUCLEOTIDE SEQUENCE [LARGE SCALE GENOMIC DNA]</scope>
    <source>
        <strain evidence="3">CO275</strain>
    </source>
</reference>